<evidence type="ECO:0000313" key="3">
    <source>
        <dbReference type="Proteomes" id="UP000035081"/>
    </source>
</evidence>
<dbReference type="EMBL" id="CP007152">
    <property type="protein sequence ID" value="AHI33369.1"/>
    <property type="molecule type" value="Genomic_DNA"/>
</dbReference>
<dbReference type="Proteomes" id="UP000035081">
    <property type="component" value="Chromosome"/>
</dbReference>
<organism evidence="2 3">
    <name type="scientific">Marinobacter salarius</name>
    <dbReference type="NCBI Taxonomy" id="1420917"/>
    <lineage>
        <taxon>Bacteria</taxon>
        <taxon>Pseudomonadati</taxon>
        <taxon>Pseudomonadota</taxon>
        <taxon>Gammaproteobacteria</taxon>
        <taxon>Pseudomonadales</taxon>
        <taxon>Marinobacteraceae</taxon>
        <taxon>Marinobacter</taxon>
    </lineage>
</organism>
<dbReference type="AlphaFoldDB" id="W5YWX0"/>
<evidence type="ECO:0000256" key="1">
    <source>
        <dbReference type="SAM" id="MobiDB-lite"/>
    </source>
</evidence>
<sequence>MDHTQKLQNPLHHNYKPGKTLRSLSGQGDQQVYSLVRKFYDRV</sequence>
<dbReference type="KEGG" id="msr:AU15_18645"/>
<evidence type="ECO:0000313" key="2">
    <source>
        <dbReference type="EMBL" id="AHI33369.1"/>
    </source>
</evidence>
<proteinExistence type="predicted"/>
<gene>
    <name evidence="2" type="ORF">AU15_18645</name>
</gene>
<name>W5YWX0_9GAMM</name>
<reference evidence="2 3" key="1">
    <citation type="journal article" date="2014" name="Genome Announc.">
        <title>Draft Genome Sequences of Marinobacter similis A3d10T and Marinobacter salarius R9SW1T.</title>
        <authorList>
            <person name="Ivanova E.P."/>
            <person name="Ng H.J."/>
            <person name="Webb H.K."/>
            <person name="Feng G."/>
            <person name="Oshima K."/>
            <person name="Hattori M."/>
            <person name="Ohkuma M."/>
            <person name="Sergeev A.F."/>
            <person name="Mikhailov V.V."/>
            <person name="Crawford R.J."/>
            <person name="Sawabe T."/>
        </authorList>
    </citation>
    <scope>NUCLEOTIDE SEQUENCE [LARGE SCALE GENOMIC DNA]</scope>
    <source>
        <strain evidence="3">A3d10 and R9SW1</strain>
    </source>
</reference>
<dbReference type="HOGENOM" id="CLU_3235798_0_0_6"/>
<protein>
    <submittedName>
        <fullName evidence="2">Uncharacterized protein</fullName>
    </submittedName>
</protein>
<accession>W5YWX0</accession>
<feature type="region of interest" description="Disordered" evidence="1">
    <location>
        <begin position="1"/>
        <end position="27"/>
    </location>
</feature>